<name>A0A194WE50_CYTMA</name>
<evidence type="ECO:0000313" key="3">
    <source>
        <dbReference type="EMBL" id="KUI74448.1"/>
    </source>
</evidence>
<organism evidence="3 4">
    <name type="scientific">Cytospora mali</name>
    <name type="common">Apple Valsa canker fungus</name>
    <name type="synonym">Valsa mali</name>
    <dbReference type="NCBI Taxonomy" id="578113"/>
    <lineage>
        <taxon>Eukaryota</taxon>
        <taxon>Fungi</taxon>
        <taxon>Dikarya</taxon>
        <taxon>Ascomycota</taxon>
        <taxon>Pezizomycotina</taxon>
        <taxon>Sordariomycetes</taxon>
        <taxon>Sordariomycetidae</taxon>
        <taxon>Diaporthales</taxon>
        <taxon>Cytosporaceae</taxon>
        <taxon>Cytospora</taxon>
    </lineage>
</organism>
<keyword evidence="2" id="KW-1133">Transmembrane helix</keyword>
<sequence>MNNQRLTHQGTLPNVGPAPNTPASNLPRLVATSTFVAKIPIRRADGTVEHQLSWIVPAEHAERYIQCSECSFPNHHSIETCQLCGVPRDNHVVPQTPVRHELPAALGTGPRQDDCAQQPIGLHTPVHYTVIAAALCFACGVVRSPVPIFLALGLILLLKLGFIPQLTNSPRSPARTG</sequence>
<gene>
    <name evidence="3" type="ORF">VM1G_10080</name>
</gene>
<evidence type="ECO:0000313" key="4">
    <source>
        <dbReference type="Proteomes" id="UP000078559"/>
    </source>
</evidence>
<keyword evidence="2" id="KW-0812">Transmembrane</keyword>
<evidence type="ECO:0000256" key="1">
    <source>
        <dbReference type="SAM" id="MobiDB-lite"/>
    </source>
</evidence>
<evidence type="ECO:0000256" key="2">
    <source>
        <dbReference type="SAM" id="Phobius"/>
    </source>
</evidence>
<keyword evidence="4" id="KW-1185">Reference proteome</keyword>
<keyword evidence="2" id="KW-0472">Membrane</keyword>
<protein>
    <recommendedName>
        <fullName evidence="5">RanBP2-type domain-containing protein</fullName>
    </recommendedName>
</protein>
<reference evidence="3" key="1">
    <citation type="submission" date="2014-12" db="EMBL/GenBank/DDBJ databases">
        <title>Genome Sequence of Valsa Canker Pathogens Uncovers a Specific Adaption of Colonization on Woody Bark.</title>
        <authorList>
            <person name="Yin Z."/>
            <person name="Liu H."/>
            <person name="Gao X."/>
            <person name="Li Z."/>
            <person name="Song N."/>
            <person name="Ke X."/>
            <person name="Dai Q."/>
            <person name="Wu Y."/>
            <person name="Sun Y."/>
            <person name="Xu J.-R."/>
            <person name="Kang Z.K."/>
            <person name="Wang L."/>
            <person name="Huang L."/>
        </authorList>
    </citation>
    <scope>NUCLEOTIDE SEQUENCE [LARGE SCALE GENOMIC DNA]</scope>
    <source>
        <strain evidence="3">03-8</strain>
    </source>
</reference>
<accession>A0A194WE50</accession>
<proteinExistence type="predicted"/>
<feature type="transmembrane region" description="Helical" evidence="2">
    <location>
        <begin position="146"/>
        <end position="163"/>
    </location>
</feature>
<feature type="compositionally biased region" description="Polar residues" evidence="1">
    <location>
        <begin position="1"/>
        <end position="12"/>
    </location>
</feature>
<dbReference type="Proteomes" id="UP000078559">
    <property type="component" value="Chromosome 13"/>
</dbReference>
<evidence type="ECO:0008006" key="5">
    <source>
        <dbReference type="Google" id="ProtNLM"/>
    </source>
</evidence>
<feature type="region of interest" description="Disordered" evidence="1">
    <location>
        <begin position="1"/>
        <end position="26"/>
    </location>
</feature>
<dbReference type="AlphaFoldDB" id="A0A194WE50"/>
<dbReference type="EMBL" id="CM003110">
    <property type="protein sequence ID" value="KUI74448.1"/>
    <property type="molecule type" value="Genomic_DNA"/>
</dbReference>